<accession>A0A915KF19</accession>
<dbReference type="Proteomes" id="UP000887565">
    <property type="component" value="Unplaced"/>
</dbReference>
<dbReference type="WBParaSite" id="nRc.2.0.1.t37317-RA">
    <property type="protein sequence ID" value="nRc.2.0.1.t37317-RA"/>
    <property type="gene ID" value="nRc.2.0.1.g37317"/>
</dbReference>
<protein>
    <submittedName>
        <fullName evidence="2">Uncharacterized protein</fullName>
    </submittedName>
</protein>
<name>A0A915KF19_ROMCU</name>
<evidence type="ECO:0000313" key="2">
    <source>
        <dbReference type="WBParaSite" id="nRc.2.0.1.t37317-RA"/>
    </source>
</evidence>
<organism evidence="1 2">
    <name type="scientific">Romanomermis culicivorax</name>
    <name type="common">Nematode worm</name>
    <dbReference type="NCBI Taxonomy" id="13658"/>
    <lineage>
        <taxon>Eukaryota</taxon>
        <taxon>Metazoa</taxon>
        <taxon>Ecdysozoa</taxon>
        <taxon>Nematoda</taxon>
        <taxon>Enoplea</taxon>
        <taxon>Dorylaimia</taxon>
        <taxon>Mermithida</taxon>
        <taxon>Mermithoidea</taxon>
        <taxon>Mermithidae</taxon>
        <taxon>Romanomermis</taxon>
    </lineage>
</organism>
<sequence length="67" mass="7157">MLTIRVCASTAQPEPVAPPPMINTSNSGVDFKASRISERNGKGAVGRTFKLSSALAILSRRCKKPSR</sequence>
<reference evidence="2" key="1">
    <citation type="submission" date="2022-11" db="UniProtKB">
        <authorList>
            <consortium name="WormBaseParasite"/>
        </authorList>
    </citation>
    <scope>IDENTIFICATION</scope>
</reference>
<evidence type="ECO:0000313" key="1">
    <source>
        <dbReference type="Proteomes" id="UP000887565"/>
    </source>
</evidence>
<dbReference type="AlphaFoldDB" id="A0A915KF19"/>
<proteinExistence type="predicted"/>
<keyword evidence="1" id="KW-1185">Reference proteome</keyword>